<feature type="transmembrane region" description="Helical" evidence="11">
    <location>
        <begin position="408"/>
        <end position="427"/>
    </location>
</feature>
<evidence type="ECO:0000256" key="1">
    <source>
        <dbReference type="ARBA" id="ARBA00004141"/>
    </source>
</evidence>
<dbReference type="GO" id="GO:0006826">
    <property type="term" value="P:iron ion transport"/>
    <property type="evidence" value="ECO:0007669"/>
    <property type="project" value="TreeGrafter"/>
</dbReference>
<keyword evidence="5" id="KW-0249">Electron transport</keyword>
<keyword evidence="8" id="KW-0406">Ion transport</keyword>
<keyword evidence="7" id="KW-0560">Oxidoreductase</keyword>
<dbReference type="GO" id="GO:0015677">
    <property type="term" value="P:copper ion import"/>
    <property type="evidence" value="ECO:0007669"/>
    <property type="project" value="TreeGrafter"/>
</dbReference>
<evidence type="ECO:0000256" key="3">
    <source>
        <dbReference type="ARBA" id="ARBA00022448"/>
    </source>
</evidence>
<dbReference type="GO" id="GO:0000293">
    <property type="term" value="F:ferric-chelate reductase activity"/>
    <property type="evidence" value="ECO:0007669"/>
    <property type="project" value="UniProtKB-ARBA"/>
</dbReference>
<evidence type="ECO:0000256" key="10">
    <source>
        <dbReference type="ARBA" id="ARBA00023180"/>
    </source>
</evidence>
<feature type="transmembrane region" description="Helical" evidence="11">
    <location>
        <begin position="354"/>
        <end position="373"/>
    </location>
</feature>
<evidence type="ECO:0000256" key="11">
    <source>
        <dbReference type="SAM" id="Phobius"/>
    </source>
</evidence>
<evidence type="ECO:0000313" key="14">
    <source>
        <dbReference type="EMBL" id="OAQ65420.1"/>
    </source>
</evidence>
<evidence type="ECO:0000256" key="12">
    <source>
        <dbReference type="SAM" id="SignalP"/>
    </source>
</evidence>
<dbReference type="Gene3D" id="3.40.50.80">
    <property type="entry name" value="Nucleotide-binding domain of ferredoxin-NADP reductase (FNR) module"/>
    <property type="match status" value="1"/>
</dbReference>
<organism evidence="14 15">
    <name type="scientific">Pochonia chlamydosporia 170</name>
    <dbReference type="NCBI Taxonomy" id="1380566"/>
    <lineage>
        <taxon>Eukaryota</taxon>
        <taxon>Fungi</taxon>
        <taxon>Dikarya</taxon>
        <taxon>Ascomycota</taxon>
        <taxon>Pezizomycotina</taxon>
        <taxon>Sordariomycetes</taxon>
        <taxon>Hypocreomycetidae</taxon>
        <taxon>Hypocreales</taxon>
        <taxon>Clavicipitaceae</taxon>
        <taxon>Pochonia</taxon>
    </lineage>
</organism>
<feature type="transmembrane region" description="Helical" evidence="11">
    <location>
        <begin position="236"/>
        <end position="256"/>
    </location>
</feature>
<dbReference type="GO" id="GO:0006879">
    <property type="term" value="P:intracellular iron ion homeostasis"/>
    <property type="evidence" value="ECO:0007669"/>
    <property type="project" value="TreeGrafter"/>
</dbReference>
<evidence type="ECO:0000313" key="15">
    <source>
        <dbReference type="Proteomes" id="UP000078397"/>
    </source>
</evidence>
<feature type="chain" id="PRO_5008101753" evidence="12">
    <location>
        <begin position="20"/>
        <end position="737"/>
    </location>
</feature>
<dbReference type="InterPro" id="IPR051410">
    <property type="entry name" value="Ferric/Cupric_Reductase"/>
</dbReference>
<dbReference type="InterPro" id="IPR013112">
    <property type="entry name" value="FAD-bd_8"/>
</dbReference>
<gene>
    <name evidence="14" type="ORF">VFPPC_06516</name>
</gene>
<feature type="transmembrane region" description="Helical" evidence="11">
    <location>
        <begin position="155"/>
        <end position="174"/>
    </location>
</feature>
<feature type="transmembrane region" description="Helical" evidence="11">
    <location>
        <begin position="315"/>
        <end position="334"/>
    </location>
</feature>
<dbReference type="AlphaFoldDB" id="A0A179FJJ7"/>
<keyword evidence="15" id="KW-1185">Reference proteome</keyword>
<evidence type="ECO:0000256" key="8">
    <source>
        <dbReference type="ARBA" id="ARBA00023065"/>
    </source>
</evidence>
<accession>A0A179FJJ7</accession>
<dbReference type="InterPro" id="IPR039261">
    <property type="entry name" value="FNR_nucleotide-bd"/>
</dbReference>
<evidence type="ECO:0000256" key="9">
    <source>
        <dbReference type="ARBA" id="ARBA00023136"/>
    </source>
</evidence>
<dbReference type="Pfam" id="PF08022">
    <property type="entry name" value="FAD_binding_8"/>
    <property type="match status" value="1"/>
</dbReference>
<keyword evidence="10" id="KW-0325">Glycoprotein</keyword>
<comment type="similarity">
    <text evidence="2">Belongs to the ferric reductase (FRE) family.</text>
</comment>
<feature type="transmembrane region" description="Helical" evidence="11">
    <location>
        <begin position="385"/>
        <end position="402"/>
    </location>
</feature>
<name>A0A179FJJ7_METCM</name>
<dbReference type="SUPFAM" id="SSF52343">
    <property type="entry name" value="Ferredoxin reductase-like, C-terminal NADP-linked domain"/>
    <property type="match status" value="1"/>
</dbReference>
<evidence type="ECO:0000256" key="6">
    <source>
        <dbReference type="ARBA" id="ARBA00022989"/>
    </source>
</evidence>
<comment type="caution">
    <text evidence="14">The sequence shown here is derived from an EMBL/GenBank/DDBJ whole genome shotgun (WGS) entry which is preliminary data.</text>
</comment>
<comment type="subcellular location">
    <subcellularLocation>
        <location evidence="1">Membrane</location>
        <topology evidence="1">Multi-pass membrane protein</topology>
    </subcellularLocation>
</comment>
<proteinExistence type="inferred from homology"/>
<keyword evidence="6 11" id="KW-1133">Transmembrane helix</keyword>
<feature type="domain" description="FAD-binding FR-type" evidence="13">
    <location>
        <begin position="434"/>
        <end position="575"/>
    </location>
</feature>
<sequence length="737" mass="83067">MSRLTQLFVALFIVCASAAKPLGREVCVASCYYSLLKIKYAGANAKAEAACTNPLRVKSTYYCMRLHCEEDDISPGIDWWAATCKNSTKVVNQKAYKSTSSNATDSYLASLPTVKQNQKNVLDTPAVPSADNWEVVYRTVYTYSAMRDYHNAVRWIPYGFWAIVLLAGMLSRAWSFIPSKTFGTAVSSDEAASNGSGIPEKLKRLIKFDLLLSPTFAYRHHQPWGWFTVPTRLQSLTILSYIALHIILSAVHYPIYDESYYYSSRRVQALRYFSDRLGGLMSSTLPWLFLFGARSNPFSLLTGWSYRTFSLFHRWIAIVLLVEALIHGIAFSAFYVNDKGWETYRENLKSDEKFVFGIMATTSLGLAAGFAFSEIRKRAYELFKATHIVLAVIFLAAIYEHVKDQFSGVYKVWVWVCVAVWGFDYVCRIARILHMNYKALIGDNTPAVASYSEETGMIRLQVYPSTSSKRQTPGQYYFLYFGGFRFWQSHPFSLAGRSIEQRVPMLQLHNDERKSPNISSQVIESETHLGKPYLTFLIRPRDGMTRELRDIVAKKNASARLGVILEGPYGSSVDISRFKNVLFVAGGSGITAILPYIRRIFEDREDGVDIPDTKLVWAVRHEGFARDVLANDLQATEASPAAEAKLLLQFFVSSGLDGSETASSTDTNGHYLPDTRFRHGRPNVVSMVQGFVNEAQSPMAVFVCGPSKMADDTRSAVIEHGKRSCKTVELFEEMYGW</sequence>
<dbReference type="Pfam" id="PF01794">
    <property type="entry name" value="Ferric_reduct"/>
    <property type="match status" value="1"/>
</dbReference>
<dbReference type="InterPro" id="IPR017927">
    <property type="entry name" value="FAD-bd_FR_type"/>
</dbReference>
<evidence type="ECO:0000259" key="13">
    <source>
        <dbReference type="PROSITE" id="PS51384"/>
    </source>
</evidence>
<dbReference type="OrthoDB" id="167398at2759"/>
<dbReference type="Proteomes" id="UP000078397">
    <property type="component" value="Unassembled WGS sequence"/>
</dbReference>
<dbReference type="GeneID" id="28849531"/>
<dbReference type="Pfam" id="PF08030">
    <property type="entry name" value="NAD_binding_6"/>
    <property type="match status" value="1"/>
</dbReference>
<dbReference type="STRING" id="1380566.A0A179FJJ7"/>
<evidence type="ECO:0000256" key="5">
    <source>
        <dbReference type="ARBA" id="ARBA00022982"/>
    </source>
</evidence>
<dbReference type="RefSeq" id="XP_018142734.1">
    <property type="nucleotide sequence ID" value="XM_018285537.1"/>
</dbReference>
<evidence type="ECO:0000256" key="4">
    <source>
        <dbReference type="ARBA" id="ARBA00022692"/>
    </source>
</evidence>
<dbReference type="InterPro" id="IPR013121">
    <property type="entry name" value="Fe_red_NAD-bd_6"/>
</dbReference>
<dbReference type="PROSITE" id="PS51384">
    <property type="entry name" value="FAD_FR"/>
    <property type="match status" value="1"/>
</dbReference>
<evidence type="ECO:0000256" key="2">
    <source>
        <dbReference type="ARBA" id="ARBA00006278"/>
    </source>
</evidence>
<keyword evidence="12" id="KW-0732">Signal</keyword>
<keyword evidence="4 11" id="KW-0812">Transmembrane</keyword>
<reference evidence="14 15" key="1">
    <citation type="journal article" date="2016" name="PLoS Pathog.">
        <title>Biosynthesis of antibiotic leucinostatins in bio-control fungus Purpureocillium lilacinum and their inhibition on phytophthora revealed by genome mining.</title>
        <authorList>
            <person name="Wang G."/>
            <person name="Liu Z."/>
            <person name="Lin R."/>
            <person name="Li E."/>
            <person name="Mao Z."/>
            <person name="Ling J."/>
            <person name="Yang Y."/>
            <person name="Yin W.B."/>
            <person name="Xie B."/>
        </authorList>
    </citation>
    <scope>NUCLEOTIDE SEQUENCE [LARGE SCALE GENOMIC DNA]</scope>
    <source>
        <strain evidence="14">170</strain>
    </source>
</reference>
<dbReference type="SFLD" id="SFLDG01168">
    <property type="entry name" value="Ferric_reductase_subgroup_(FRE"/>
    <property type="match status" value="1"/>
</dbReference>
<dbReference type="PANTHER" id="PTHR32361">
    <property type="entry name" value="FERRIC/CUPRIC REDUCTASE TRANSMEMBRANE COMPONENT"/>
    <property type="match status" value="1"/>
</dbReference>
<dbReference type="EMBL" id="LSBJ02000005">
    <property type="protein sequence ID" value="OAQ65420.1"/>
    <property type="molecule type" value="Genomic_DNA"/>
</dbReference>
<evidence type="ECO:0000256" key="7">
    <source>
        <dbReference type="ARBA" id="ARBA00023002"/>
    </source>
</evidence>
<keyword evidence="3" id="KW-0813">Transport</keyword>
<dbReference type="CDD" id="cd06186">
    <property type="entry name" value="NOX_Duox_like_FAD_NADP"/>
    <property type="match status" value="1"/>
</dbReference>
<dbReference type="GO" id="GO:0005886">
    <property type="term" value="C:plasma membrane"/>
    <property type="evidence" value="ECO:0007669"/>
    <property type="project" value="TreeGrafter"/>
</dbReference>
<dbReference type="PANTHER" id="PTHR32361:SF9">
    <property type="entry name" value="FERRIC REDUCTASE TRANSMEMBRANE COMPONENT 3-RELATED"/>
    <property type="match status" value="1"/>
</dbReference>
<dbReference type="SFLD" id="SFLDS00052">
    <property type="entry name" value="Ferric_Reductase_Domain"/>
    <property type="match status" value="1"/>
</dbReference>
<dbReference type="KEGG" id="pchm:VFPPC_06516"/>
<protein>
    <submittedName>
        <fullName evidence="14">Ferric-chelate reductase</fullName>
    </submittedName>
</protein>
<dbReference type="InterPro" id="IPR013130">
    <property type="entry name" value="Fe3_Rdtase_TM_dom"/>
</dbReference>
<feature type="signal peptide" evidence="12">
    <location>
        <begin position="1"/>
        <end position="19"/>
    </location>
</feature>
<keyword evidence="9 11" id="KW-0472">Membrane</keyword>